<protein>
    <recommendedName>
        <fullName evidence="3">Endonuclease/exonuclease/phosphatase domain-containing protein</fullName>
    </recommendedName>
</protein>
<accession>A0ABD2P859</accession>
<evidence type="ECO:0000313" key="1">
    <source>
        <dbReference type="EMBL" id="KAL3287131.1"/>
    </source>
</evidence>
<dbReference type="AlphaFoldDB" id="A0ABD2P859"/>
<sequence>MDDRADGYCGIAFAIRKDLLIQVIQIDIPRIPNRVQLIGIKIDNLNVYNIYIPPDIQVDYRVMRSLTSFLQRSYLFVGDMNSEKPSWGSGWLNHNGSNIEA</sequence>
<proteinExistence type="predicted"/>
<dbReference type="InterPro" id="IPR036691">
    <property type="entry name" value="Endo/exonu/phosph_ase_sf"/>
</dbReference>
<dbReference type="EMBL" id="JABFTP020000185">
    <property type="protein sequence ID" value="KAL3287131.1"/>
    <property type="molecule type" value="Genomic_DNA"/>
</dbReference>
<evidence type="ECO:0008006" key="3">
    <source>
        <dbReference type="Google" id="ProtNLM"/>
    </source>
</evidence>
<keyword evidence="2" id="KW-1185">Reference proteome</keyword>
<evidence type="ECO:0000313" key="2">
    <source>
        <dbReference type="Proteomes" id="UP001516400"/>
    </source>
</evidence>
<reference evidence="1 2" key="1">
    <citation type="journal article" date="2021" name="BMC Biol.">
        <title>Horizontally acquired antibacterial genes associated with adaptive radiation of ladybird beetles.</title>
        <authorList>
            <person name="Li H.S."/>
            <person name="Tang X.F."/>
            <person name="Huang Y.H."/>
            <person name="Xu Z.Y."/>
            <person name="Chen M.L."/>
            <person name="Du X.Y."/>
            <person name="Qiu B.Y."/>
            <person name="Chen P.T."/>
            <person name="Zhang W."/>
            <person name="Slipinski A."/>
            <person name="Escalona H.E."/>
            <person name="Waterhouse R.M."/>
            <person name="Zwick A."/>
            <person name="Pang H."/>
        </authorList>
    </citation>
    <scope>NUCLEOTIDE SEQUENCE [LARGE SCALE GENOMIC DNA]</scope>
    <source>
        <strain evidence="1">SYSU2018</strain>
    </source>
</reference>
<dbReference type="Proteomes" id="UP001516400">
    <property type="component" value="Unassembled WGS sequence"/>
</dbReference>
<gene>
    <name evidence="1" type="ORF">HHI36_001611</name>
</gene>
<name>A0ABD2P859_9CUCU</name>
<dbReference type="Gene3D" id="3.60.10.10">
    <property type="entry name" value="Endonuclease/exonuclease/phosphatase"/>
    <property type="match status" value="1"/>
</dbReference>
<dbReference type="SUPFAM" id="SSF56219">
    <property type="entry name" value="DNase I-like"/>
    <property type="match status" value="1"/>
</dbReference>
<organism evidence="1 2">
    <name type="scientific">Cryptolaemus montrouzieri</name>
    <dbReference type="NCBI Taxonomy" id="559131"/>
    <lineage>
        <taxon>Eukaryota</taxon>
        <taxon>Metazoa</taxon>
        <taxon>Ecdysozoa</taxon>
        <taxon>Arthropoda</taxon>
        <taxon>Hexapoda</taxon>
        <taxon>Insecta</taxon>
        <taxon>Pterygota</taxon>
        <taxon>Neoptera</taxon>
        <taxon>Endopterygota</taxon>
        <taxon>Coleoptera</taxon>
        <taxon>Polyphaga</taxon>
        <taxon>Cucujiformia</taxon>
        <taxon>Coccinelloidea</taxon>
        <taxon>Coccinellidae</taxon>
        <taxon>Scymninae</taxon>
        <taxon>Scymnini</taxon>
        <taxon>Cryptolaemus</taxon>
    </lineage>
</organism>
<comment type="caution">
    <text evidence="1">The sequence shown here is derived from an EMBL/GenBank/DDBJ whole genome shotgun (WGS) entry which is preliminary data.</text>
</comment>